<organism evidence="1 2">
    <name type="scientific">Terrybacteria sp. (strain RIFCSPHIGHO2_01_FULL_58_15)</name>
    <dbReference type="NCBI Taxonomy" id="1802363"/>
    <lineage>
        <taxon>Bacteria</taxon>
        <taxon>Candidatus Terryibacteriota</taxon>
    </lineage>
</organism>
<reference evidence="1 2" key="1">
    <citation type="journal article" date="2016" name="Nat. Commun.">
        <title>Thousands of microbial genomes shed light on interconnected biogeochemical processes in an aquifer system.</title>
        <authorList>
            <person name="Anantharaman K."/>
            <person name="Brown C.T."/>
            <person name="Hug L.A."/>
            <person name="Sharon I."/>
            <person name="Castelle C.J."/>
            <person name="Probst A.J."/>
            <person name="Thomas B.C."/>
            <person name="Singh A."/>
            <person name="Wilkins M.J."/>
            <person name="Karaoz U."/>
            <person name="Brodie E.L."/>
            <person name="Williams K.H."/>
            <person name="Hubbard S.S."/>
            <person name="Banfield J.F."/>
        </authorList>
    </citation>
    <scope>NUCLEOTIDE SEQUENCE [LARGE SCALE GENOMIC DNA]</scope>
    <source>
        <strain evidence="2">RIFCSPHIGHO2_01_FULL_58_15</strain>
    </source>
</reference>
<dbReference type="AlphaFoldDB" id="A0A1G2PK35"/>
<protein>
    <submittedName>
        <fullName evidence="1">Uncharacterized protein</fullName>
    </submittedName>
</protein>
<gene>
    <name evidence="1" type="ORF">A2682_02490</name>
</gene>
<sequence length="129" mass="13452">MAFSPSRSPKNHKEGIALITTVLLLAIALGLALGIASIAARQIRIAADIAESAAAVVAADAGAEAALWNFWRGGAGTPPSCSGPPVCPYGTLGNGATYSVSYNFTASPRWIRSVGEFRDVRRAFELTNF</sequence>
<name>A0A1G2PK35_TERXR</name>
<evidence type="ECO:0000313" key="2">
    <source>
        <dbReference type="Proteomes" id="UP000178690"/>
    </source>
</evidence>
<dbReference type="Proteomes" id="UP000178690">
    <property type="component" value="Unassembled WGS sequence"/>
</dbReference>
<dbReference type="EMBL" id="MHST01000018">
    <property type="protein sequence ID" value="OHA48633.1"/>
    <property type="molecule type" value="Genomic_DNA"/>
</dbReference>
<comment type="caution">
    <text evidence="1">The sequence shown here is derived from an EMBL/GenBank/DDBJ whole genome shotgun (WGS) entry which is preliminary data.</text>
</comment>
<accession>A0A1G2PK35</accession>
<evidence type="ECO:0000313" key="1">
    <source>
        <dbReference type="EMBL" id="OHA48633.1"/>
    </source>
</evidence>
<dbReference type="STRING" id="1802363.A2682_02490"/>
<proteinExistence type="predicted"/>